<comment type="caution">
    <text evidence="1">The sequence shown here is derived from an EMBL/GenBank/DDBJ whole genome shotgun (WGS) entry which is preliminary data.</text>
</comment>
<name>A0ABS5WUU0_9RHOB</name>
<keyword evidence="2" id="KW-1185">Reference proteome</keyword>
<evidence type="ECO:0000313" key="2">
    <source>
        <dbReference type="Proteomes" id="UP000763802"/>
    </source>
</evidence>
<accession>A0ABS5WUU0</accession>
<evidence type="ECO:0000313" key="1">
    <source>
        <dbReference type="EMBL" id="MBT3141610.1"/>
    </source>
</evidence>
<gene>
    <name evidence="1" type="ORF">KL867_11135</name>
</gene>
<reference evidence="1 2" key="1">
    <citation type="submission" date="2021-05" db="EMBL/GenBank/DDBJ databases">
        <title>Draft genomes of marine bacteria isolated from model chitin particles.</title>
        <authorList>
            <person name="Datta M.S."/>
            <person name="Schwartzman J.A."/>
            <person name="Cordero O."/>
        </authorList>
    </citation>
    <scope>NUCLEOTIDE SEQUENCE [LARGE SCALE GENOMIC DNA]</scope>
    <source>
        <strain evidence="1 2">4E07</strain>
    </source>
</reference>
<sequence length="90" mass="10154">MSRNSVDVRGQVGSDWMHTSELGVEGPRQHCADLSDKYETRFHLAGYAILEALRAMTIEQITLNGPYQWPDWRQGMEAKLGRPVIGHDTA</sequence>
<protein>
    <submittedName>
        <fullName evidence="1">Uncharacterized protein</fullName>
    </submittedName>
</protein>
<proteinExistence type="predicted"/>
<dbReference type="InterPro" id="IPR053714">
    <property type="entry name" value="Iso_Racemase_Enz_sf"/>
</dbReference>
<dbReference type="RefSeq" id="WP_147232901.1">
    <property type="nucleotide sequence ID" value="NZ_JAHHDY010000012.1"/>
</dbReference>
<dbReference type="Gene3D" id="3.40.50.12500">
    <property type="match status" value="1"/>
</dbReference>
<organism evidence="1 2">
    <name type="scientific">Falsiruegeria litorea</name>
    <dbReference type="NCBI Taxonomy" id="1280831"/>
    <lineage>
        <taxon>Bacteria</taxon>
        <taxon>Pseudomonadati</taxon>
        <taxon>Pseudomonadota</taxon>
        <taxon>Alphaproteobacteria</taxon>
        <taxon>Rhodobacterales</taxon>
        <taxon>Roseobacteraceae</taxon>
        <taxon>Falsiruegeria</taxon>
    </lineage>
</organism>
<dbReference type="EMBL" id="JAHHDY010000012">
    <property type="protein sequence ID" value="MBT3141610.1"/>
    <property type="molecule type" value="Genomic_DNA"/>
</dbReference>
<dbReference type="Proteomes" id="UP000763802">
    <property type="component" value="Unassembled WGS sequence"/>
</dbReference>